<accession>A0ABU2XY74</accession>
<dbReference type="PANTHER" id="PTHR47396:SF1">
    <property type="entry name" value="ATP-DEPENDENT HELICASE IRC3-RELATED"/>
    <property type="match status" value="1"/>
</dbReference>
<sequence length="73" mass="8050">VLTQGFDAPATRAVVVARPTYSPNVYQQMIGRGLRGPGNGGKETCLILDVRDNITNYGKALAFTQFEHLWRAK</sequence>
<dbReference type="Proteomes" id="UP001180754">
    <property type="component" value="Unassembled WGS sequence"/>
</dbReference>
<dbReference type="PANTHER" id="PTHR47396">
    <property type="entry name" value="TYPE I RESTRICTION ENZYME ECOKI R PROTEIN"/>
    <property type="match status" value="1"/>
</dbReference>
<dbReference type="SUPFAM" id="SSF52540">
    <property type="entry name" value="P-loop containing nucleoside triphosphate hydrolases"/>
    <property type="match status" value="1"/>
</dbReference>
<proteinExistence type="predicted"/>
<dbReference type="InterPro" id="IPR050742">
    <property type="entry name" value="Helicase_Restrict-Modif_Enz"/>
</dbReference>
<gene>
    <name evidence="1" type="ORF">RND15_50795</name>
</gene>
<protein>
    <recommendedName>
        <fullName evidence="3">Helicase C-terminal domain-containing protein</fullName>
    </recommendedName>
</protein>
<reference evidence="1" key="1">
    <citation type="submission" date="2024-05" db="EMBL/GenBank/DDBJ databases">
        <title>30 novel species of actinomycetes from the DSMZ collection.</title>
        <authorList>
            <person name="Nouioui I."/>
        </authorList>
    </citation>
    <scope>NUCLEOTIDE SEQUENCE</scope>
    <source>
        <strain evidence="1">DSM 41529</strain>
    </source>
</reference>
<dbReference type="Gene3D" id="3.40.50.300">
    <property type="entry name" value="P-loop containing nucleotide triphosphate hydrolases"/>
    <property type="match status" value="1"/>
</dbReference>
<dbReference type="RefSeq" id="WP_311731272.1">
    <property type="nucleotide sequence ID" value="NZ_JAVRFD010000536.1"/>
</dbReference>
<evidence type="ECO:0000313" key="2">
    <source>
        <dbReference type="Proteomes" id="UP001180754"/>
    </source>
</evidence>
<comment type="caution">
    <text evidence="1">The sequence shown here is derived from an EMBL/GenBank/DDBJ whole genome shotgun (WGS) entry which is preliminary data.</text>
</comment>
<organism evidence="1 2">
    <name type="scientific">Streptomyces lonegramiae</name>
    <dbReference type="NCBI Taxonomy" id="3075524"/>
    <lineage>
        <taxon>Bacteria</taxon>
        <taxon>Bacillati</taxon>
        <taxon>Actinomycetota</taxon>
        <taxon>Actinomycetes</taxon>
        <taxon>Kitasatosporales</taxon>
        <taxon>Streptomycetaceae</taxon>
        <taxon>Streptomyces</taxon>
    </lineage>
</organism>
<dbReference type="InterPro" id="IPR027417">
    <property type="entry name" value="P-loop_NTPase"/>
</dbReference>
<keyword evidence="2" id="KW-1185">Reference proteome</keyword>
<dbReference type="EMBL" id="JAVRFD010000536">
    <property type="protein sequence ID" value="MDT0550866.1"/>
    <property type="molecule type" value="Genomic_DNA"/>
</dbReference>
<feature type="non-terminal residue" evidence="1">
    <location>
        <position position="1"/>
    </location>
</feature>
<name>A0ABU2XY74_9ACTN</name>
<evidence type="ECO:0008006" key="3">
    <source>
        <dbReference type="Google" id="ProtNLM"/>
    </source>
</evidence>
<evidence type="ECO:0000313" key="1">
    <source>
        <dbReference type="EMBL" id="MDT0550866.1"/>
    </source>
</evidence>